<dbReference type="Pfam" id="PF06912">
    <property type="entry name" value="DUF1275"/>
    <property type="match status" value="1"/>
</dbReference>
<keyword evidence="1" id="KW-1133">Transmembrane helix</keyword>
<dbReference type="PANTHER" id="PTHR37314:SF4">
    <property type="entry name" value="UPF0700 TRANSMEMBRANE PROTEIN YOAK"/>
    <property type="match status" value="1"/>
</dbReference>
<keyword evidence="1" id="KW-0812">Transmembrane</keyword>
<feature type="transmembrane region" description="Helical" evidence="1">
    <location>
        <begin position="29"/>
        <end position="48"/>
    </location>
</feature>
<dbReference type="AlphaFoldDB" id="A0A1H5YF29"/>
<feature type="transmembrane region" description="Helical" evidence="1">
    <location>
        <begin position="195"/>
        <end position="215"/>
    </location>
</feature>
<evidence type="ECO:0000313" key="2">
    <source>
        <dbReference type="EMBL" id="SEG22661.1"/>
    </source>
</evidence>
<dbReference type="InterPro" id="IPR010699">
    <property type="entry name" value="DUF1275"/>
</dbReference>
<keyword evidence="1" id="KW-0472">Membrane</keyword>
<dbReference type="EMBL" id="FNVA01000003">
    <property type="protein sequence ID" value="SEG22661.1"/>
    <property type="molecule type" value="Genomic_DNA"/>
</dbReference>
<evidence type="ECO:0000256" key="1">
    <source>
        <dbReference type="SAM" id="Phobius"/>
    </source>
</evidence>
<name>A0A1H5YF29_9BACT</name>
<dbReference type="PANTHER" id="PTHR37314">
    <property type="entry name" value="SLR0142 PROTEIN"/>
    <property type="match status" value="1"/>
</dbReference>
<keyword evidence="3" id="KW-1185">Reference proteome</keyword>
<sequence length="248" mass="26423">MGSLRYLTQAMPLLHLTSRIRSRIANVRLAAMLAFAAGLVDVSGFLGLKQFTSHMTGITAELAAGLGTDQPGLLERSAVIFMSFLAGAAVCALLVNFSRRRERESLFALPLFLEAVLLAAVGVLVHGMTHGFLLLGVLAFAMGLQNAIITKISDAEIRTTHVTGMVTDIGIELGRALYMSRNPAHEPIHVHRDRLGTLVLLVGAFFAGGLVAALVFPRFGFAAFIPLALLLAAPTLPPIVADLRGMRS</sequence>
<gene>
    <name evidence="2" type="ORF">SAMN05421819_2278</name>
</gene>
<protein>
    <submittedName>
        <fullName evidence="2">Uncharacterized membrane protein YoaK, UPF0700 family</fullName>
    </submittedName>
</protein>
<evidence type="ECO:0000313" key="3">
    <source>
        <dbReference type="Proteomes" id="UP000236728"/>
    </source>
</evidence>
<feature type="transmembrane region" description="Helical" evidence="1">
    <location>
        <begin position="221"/>
        <end position="241"/>
    </location>
</feature>
<dbReference type="Proteomes" id="UP000236728">
    <property type="component" value="Unassembled WGS sequence"/>
</dbReference>
<feature type="transmembrane region" description="Helical" evidence="1">
    <location>
        <begin position="78"/>
        <end position="97"/>
    </location>
</feature>
<accession>A0A1H5YF29</accession>
<proteinExistence type="predicted"/>
<feature type="transmembrane region" description="Helical" evidence="1">
    <location>
        <begin position="131"/>
        <end position="149"/>
    </location>
</feature>
<organism evidence="2 3">
    <name type="scientific">Bryocella elongata</name>
    <dbReference type="NCBI Taxonomy" id="863522"/>
    <lineage>
        <taxon>Bacteria</taxon>
        <taxon>Pseudomonadati</taxon>
        <taxon>Acidobacteriota</taxon>
        <taxon>Terriglobia</taxon>
        <taxon>Terriglobales</taxon>
        <taxon>Acidobacteriaceae</taxon>
        <taxon>Bryocella</taxon>
    </lineage>
</organism>
<feature type="transmembrane region" description="Helical" evidence="1">
    <location>
        <begin position="106"/>
        <end position="125"/>
    </location>
</feature>
<reference evidence="2 3" key="1">
    <citation type="submission" date="2016-10" db="EMBL/GenBank/DDBJ databases">
        <authorList>
            <person name="de Groot N.N."/>
        </authorList>
    </citation>
    <scope>NUCLEOTIDE SEQUENCE [LARGE SCALE GENOMIC DNA]</scope>
    <source>
        <strain evidence="2 3">DSM 22489</strain>
    </source>
</reference>